<protein>
    <submittedName>
        <fullName evidence="1">Uncharacterized protein</fullName>
    </submittedName>
</protein>
<evidence type="ECO:0000313" key="1">
    <source>
        <dbReference type="EMBL" id="KAJ1116324.1"/>
    </source>
</evidence>
<keyword evidence="2" id="KW-1185">Reference proteome</keyword>
<evidence type="ECO:0000313" key="2">
    <source>
        <dbReference type="Proteomes" id="UP001066276"/>
    </source>
</evidence>
<dbReference type="Proteomes" id="UP001066276">
    <property type="component" value="Chromosome 8"/>
</dbReference>
<reference evidence="1" key="1">
    <citation type="journal article" date="2022" name="bioRxiv">
        <title>Sequencing and chromosome-scale assembly of the giantPleurodeles waltlgenome.</title>
        <authorList>
            <person name="Brown T."/>
            <person name="Elewa A."/>
            <person name="Iarovenko S."/>
            <person name="Subramanian E."/>
            <person name="Araus A.J."/>
            <person name="Petzold A."/>
            <person name="Susuki M."/>
            <person name="Suzuki K.-i.T."/>
            <person name="Hayashi T."/>
            <person name="Toyoda A."/>
            <person name="Oliveira C."/>
            <person name="Osipova E."/>
            <person name="Leigh N.D."/>
            <person name="Simon A."/>
            <person name="Yun M.H."/>
        </authorList>
    </citation>
    <scope>NUCLEOTIDE SEQUENCE</scope>
    <source>
        <strain evidence="1">20211129_DDA</strain>
        <tissue evidence="1">Liver</tissue>
    </source>
</reference>
<accession>A0AAV7NLC4</accession>
<dbReference type="AlphaFoldDB" id="A0AAV7NLC4"/>
<name>A0AAV7NLC4_PLEWA</name>
<comment type="caution">
    <text evidence="1">The sequence shown here is derived from an EMBL/GenBank/DDBJ whole genome shotgun (WGS) entry which is preliminary data.</text>
</comment>
<organism evidence="1 2">
    <name type="scientific">Pleurodeles waltl</name>
    <name type="common">Iberian ribbed newt</name>
    <dbReference type="NCBI Taxonomy" id="8319"/>
    <lineage>
        <taxon>Eukaryota</taxon>
        <taxon>Metazoa</taxon>
        <taxon>Chordata</taxon>
        <taxon>Craniata</taxon>
        <taxon>Vertebrata</taxon>
        <taxon>Euteleostomi</taxon>
        <taxon>Amphibia</taxon>
        <taxon>Batrachia</taxon>
        <taxon>Caudata</taxon>
        <taxon>Salamandroidea</taxon>
        <taxon>Salamandridae</taxon>
        <taxon>Pleurodelinae</taxon>
        <taxon>Pleurodeles</taxon>
    </lineage>
</organism>
<gene>
    <name evidence="1" type="ORF">NDU88_004539</name>
</gene>
<sequence>MMHLIIRSVRQCANPSGRSGCHRMRRRNKARDGAQHELANCTPIGNDTQVVIFVFLFQKDEFKGIGTNKKPCVDNEMAVH</sequence>
<proteinExistence type="predicted"/>
<dbReference type="EMBL" id="JANPWB010000012">
    <property type="protein sequence ID" value="KAJ1116324.1"/>
    <property type="molecule type" value="Genomic_DNA"/>
</dbReference>